<dbReference type="Pfam" id="PF17921">
    <property type="entry name" value="Integrase_H2C2"/>
    <property type="match status" value="1"/>
</dbReference>
<dbReference type="Gene3D" id="3.30.420.10">
    <property type="entry name" value="Ribonuclease H-like superfamily/Ribonuclease H"/>
    <property type="match status" value="1"/>
</dbReference>
<dbReference type="InterPro" id="IPR036397">
    <property type="entry name" value="RNaseH_sf"/>
</dbReference>
<evidence type="ECO:0000313" key="3">
    <source>
        <dbReference type="EMBL" id="ETK72525.1"/>
    </source>
</evidence>
<dbReference type="AlphaFoldDB" id="W2FR58"/>
<feature type="region of interest" description="Disordered" evidence="1">
    <location>
        <begin position="33"/>
        <end position="61"/>
    </location>
</feature>
<protein>
    <recommendedName>
        <fullName evidence="2">Integrase zinc-binding domain-containing protein</fullName>
    </recommendedName>
</protein>
<dbReference type="InterPro" id="IPR041588">
    <property type="entry name" value="Integrase_H2C2"/>
</dbReference>
<organism evidence="3">
    <name type="scientific">Phytophthora nicotianae</name>
    <name type="common">Potato buckeye rot agent</name>
    <name type="synonym">Phytophthora parasitica</name>
    <dbReference type="NCBI Taxonomy" id="4792"/>
    <lineage>
        <taxon>Eukaryota</taxon>
        <taxon>Sar</taxon>
        <taxon>Stramenopiles</taxon>
        <taxon>Oomycota</taxon>
        <taxon>Peronosporomycetes</taxon>
        <taxon>Peronosporales</taxon>
        <taxon>Peronosporaceae</taxon>
        <taxon>Phytophthora</taxon>
    </lineage>
</organism>
<sequence length="307" mass="34879">MGALASGLLCSCHELWRSRSIYREKTRSWEFMQQESRPVKGRRGAHPDHAQKRAQPIDPDCDPDVKVLKARSAYGEGLTVNDAEYHGLLLGLGQLSEADQKQLVICGDSNLMARQWIGDDLVHVKRDWNASADSLASSALQKQCKIEVEVEFDYQDTITVNRLEEGFVARSEVQASQISAAQGEEAWISSLKKYLIGDVSDLSREVAKSFSPVTTYYKVDLNDLLFYYPPTKRSDEDRDGLMRLRMPEALHQDILHHYHLSLEGGHQCIGRTYQRIRDRFHWRGLHKSVQRYLGECVDCETGKGPGL</sequence>
<dbReference type="SUPFAM" id="SSF53098">
    <property type="entry name" value="Ribonuclease H-like"/>
    <property type="match status" value="1"/>
</dbReference>
<accession>W2FR58</accession>
<reference evidence="3" key="1">
    <citation type="submission" date="2013-11" db="EMBL/GenBank/DDBJ databases">
        <title>The Genome Sequence of Phytophthora parasitica CJ02B3.</title>
        <authorList>
            <consortium name="The Broad Institute Genomics Platform"/>
            <person name="Russ C."/>
            <person name="Tyler B."/>
            <person name="Panabieres F."/>
            <person name="Shan W."/>
            <person name="Tripathy S."/>
            <person name="Grunwald N."/>
            <person name="Machado M."/>
            <person name="Johnson C.S."/>
            <person name="Arredondo F."/>
            <person name="Hong C."/>
            <person name="Coffey M."/>
            <person name="Young S.K."/>
            <person name="Zeng Q."/>
            <person name="Gargeya S."/>
            <person name="Fitzgerald M."/>
            <person name="Abouelleil A."/>
            <person name="Alvarado L."/>
            <person name="Chapman S.B."/>
            <person name="Gainer-Dewar J."/>
            <person name="Goldberg J."/>
            <person name="Griggs A."/>
            <person name="Gujja S."/>
            <person name="Hansen M."/>
            <person name="Howarth C."/>
            <person name="Imamovic A."/>
            <person name="Ireland A."/>
            <person name="Larimer J."/>
            <person name="McCowan C."/>
            <person name="Murphy C."/>
            <person name="Pearson M."/>
            <person name="Poon T.W."/>
            <person name="Priest M."/>
            <person name="Roberts A."/>
            <person name="Saif S."/>
            <person name="Shea T."/>
            <person name="Sykes S."/>
            <person name="Wortman J."/>
            <person name="Nusbaum C."/>
            <person name="Birren B."/>
        </authorList>
    </citation>
    <scope>NUCLEOTIDE SEQUENCE [LARGE SCALE GENOMIC DNA]</scope>
    <source>
        <strain evidence="3">CJ02B3</strain>
    </source>
</reference>
<dbReference type="FunFam" id="1.10.340.70:FF:000001">
    <property type="entry name" value="Retrovirus-related Pol polyprotein from transposon gypsy-like Protein"/>
    <property type="match status" value="1"/>
</dbReference>
<evidence type="ECO:0000256" key="1">
    <source>
        <dbReference type="SAM" id="MobiDB-lite"/>
    </source>
</evidence>
<dbReference type="InterPro" id="IPR012337">
    <property type="entry name" value="RNaseH-like_sf"/>
</dbReference>
<dbReference type="Gene3D" id="1.10.340.70">
    <property type="match status" value="1"/>
</dbReference>
<dbReference type="EMBL" id="KI689562">
    <property type="protein sequence ID" value="ETK72525.1"/>
    <property type="molecule type" value="Genomic_DNA"/>
</dbReference>
<name>W2FR58_PHYNI</name>
<dbReference type="GO" id="GO:0003676">
    <property type="term" value="F:nucleic acid binding"/>
    <property type="evidence" value="ECO:0007669"/>
    <property type="project" value="InterPro"/>
</dbReference>
<proteinExistence type="predicted"/>
<gene>
    <name evidence="3" type="ORF">L915_20376</name>
</gene>
<dbReference type="VEuPathDB" id="FungiDB:PPTG_18268"/>
<dbReference type="Proteomes" id="UP000053236">
    <property type="component" value="Unassembled WGS sequence"/>
</dbReference>
<evidence type="ECO:0000259" key="2">
    <source>
        <dbReference type="Pfam" id="PF17921"/>
    </source>
</evidence>
<feature type="domain" description="Integrase zinc-binding" evidence="2">
    <location>
        <begin position="247"/>
        <end position="303"/>
    </location>
</feature>